<dbReference type="InterPro" id="IPR003018">
    <property type="entry name" value="GAF"/>
</dbReference>
<dbReference type="PRINTS" id="PR00344">
    <property type="entry name" value="BCTRLSENSOR"/>
</dbReference>
<dbReference type="FunFam" id="3.30.565.10:FF:000006">
    <property type="entry name" value="Sensor histidine kinase WalK"/>
    <property type="match status" value="1"/>
</dbReference>
<dbReference type="PANTHER" id="PTHR43711">
    <property type="entry name" value="TWO-COMPONENT HISTIDINE KINASE"/>
    <property type="match status" value="1"/>
</dbReference>
<dbReference type="PANTHER" id="PTHR43711:SF30">
    <property type="entry name" value="HISTIDINE KINASE"/>
    <property type="match status" value="1"/>
</dbReference>
<dbReference type="PROSITE" id="PS50109">
    <property type="entry name" value="HIS_KIN"/>
    <property type="match status" value="1"/>
</dbReference>
<dbReference type="Gene3D" id="3.30.450.20">
    <property type="entry name" value="PAS domain"/>
    <property type="match status" value="2"/>
</dbReference>
<keyword evidence="4" id="KW-0808">Transferase</keyword>
<comment type="catalytic activity">
    <reaction evidence="1">
        <text>ATP + protein L-histidine = ADP + protein N-phospho-L-histidine.</text>
        <dbReference type="EC" id="2.7.13.3"/>
    </reaction>
</comment>
<dbReference type="Pfam" id="PF08447">
    <property type="entry name" value="PAS_3"/>
    <property type="match status" value="2"/>
</dbReference>
<dbReference type="EMBL" id="CP014206">
    <property type="protein sequence ID" value="AMK12457.1"/>
    <property type="molecule type" value="Genomic_DNA"/>
</dbReference>
<dbReference type="EC" id="2.7.13.3" evidence="2"/>
<keyword evidence="6" id="KW-0902">Two-component regulatory system</keyword>
<keyword evidence="13" id="KW-1185">Reference proteome</keyword>
<dbReference type="NCBIfam" id="TIGR00229">
    <property type="entry name" value="sensory_box"/>
    <property type="match status" value="2"/>
</dbReference>
<dbReference type="SUPFAM" id="SSF55781">
    <property type="entry name" value="GAF domain-like"/>
    <property type="match status" value="1"/>
</dbReference>
<dbReference type="InterPro" id="IPR005467">
    <property type="entry name" value="His_kinase_dom"/>
</dbReference>
<dbReference type="InterPro" id="IPR001610">
    <property type="entry name" value="PAC"/>
</dbReference>
<name>A0A126QRV5_9BACT</name>
<dbReference type="InterPro" id="IPR000014">
    <property type="entry name" value="PAS"/>
</dbReference>
<dbReference type="RefSeq" id="WP_066806039.1">
    <property type="nucleotide sequence ID" value="NZ_CP014206.1"/>
</dbReference>
<dbReference type="InterPro" id="IPR003594">
    <property type="entry name" value="HATPase_dom"/>
</dbReference>
<dbReference type="InterPro" id="IPR036097">
    <property type="entry name" value="HisK_dim/P_sf"/>
</dbReference>
<evidence type="ECO:0000256" key="6">
    <source>
        <dbReference type="ARBA" id="ARBA00023012"/>
    </source>
</evidence>
<dbReference type="CDD" id="cd00130">
    <property type="entry name" value="PAS"/>
    <property type="match status" value="2"/>
</dbReference>
<evidence type="ECO:0000259" key="9">
    <source>
        <dbReference type="PROSITE" id="PS50112"/>
    </source>
</evidence>
<feature type="domain" description="PAS" evidence="9">
    <location>
        <begin position="176"/>
        <end position="248"/>
    </location>
</feature>
<dbReference type="PROSITE" id="PS50113">
    <property type="entry name" value="PAC"/>
    <property type="match status" value="1"/>
</dbReference>
<feature type="domain" description="Histidine kinase" evidence="8">
    <location>
        <begin position="512"/>
        <end position="745"/>
    </location>
</feature>
<evidence type="ECO:0000256" key="3">
    <source>
        <dbReference type="ARBA" id="ARBA00022553"/>
    </source>
</evidence>
<dbReference type="SMART" id="SM00065">
    <property type="entry name" value="GAF"/>
    <property type="match status" value="1"/>
</dbReference>
<dbReference type="Pfam" id="PF13185">
    <property type="entry name" value="GAF_2"/>
    <property type="match status" value="1"/>
</dbReference>
<dbReference type="PROSITE" id="PS50112">
    <property type="entry name" value="PAS"/>
    <property type="match status" value="2"/>
</dbReference>
<evidence type="ECO:0000313" key="11">
    <source>
        <dbReference type="EMBL" id="AMK12457.1"/>
    </source>
</evidence>
<dbReference type="Pfam" id="PF00512">
    <property type="entry name" value="HisKA"/>
    <property type="match status" value="1"/>
</dbReference>
<sequence length="752" mass="84599">MQGDHRKTKNQLIDELDRLRSELDGLRKDADGGAECDSAEMRKVEEALRSSESHYRTLFETTGTAMVLLNPDGIIKSCNSQFTILSGCAREDINGKLGWADFVVPEELERMTRYHEGRTKGERTSPRDYEFTFRRKDGTLKRIHVFVRLLPGTEDRVCSLIDETERYEALRALRESEERYQLMARGANDGLWDWDLETNQVFYSPRYREILGYAEDEFPNTADAWLDSLHPDDRDRVLAANRECIEGKVDQFQVEFRQFHKDGSTRWILGRGGSSKDENGRVYRMSGSHTDITARKFNERTTQALYAISTAVSTTRNLQDLYQTIHSIIDEVIEAKNFFIAMLDEEADMLRFVYFQDEMDDYFDIPNISDPGQSSLSIHVFRTGAPLFLSQADPDVDAKLEAIGVIGTPPAVWLGIPLRLGGRVVGAMAVQDYKNPTLYSDQAISFLSAVSEQVAMAIERKTIEEALTRLNEELEHKVELRTAEIEARKAELEEANRRLTKLDEIKSAMVSSVSHELRTPLTSIRGFAKLCAKDFARYFQPLAASELLDKKAERIRGNLGIIDTEGERLTRLINDFLDINRIESGKACWNDNFLNPCEAIRNAVAAARGGFQSRRGVELLLDLPSSSRLIHADPDKIQQVLINLLNNACKFTRQGKVTVSLRDNDDILTVSVSDTGPGIPAADLGYIFEKFHKSSLGDTICTEQKGTGLGLAICREIVEHYGGSIWVESTLGQGSSFHFSLPAVPGTENACS</sequence>
<dbReference type="AlphaFoldDB" id="A0A126QRV5"/>
<dbReference type="KEGG" id="dej:AWY79_15790"/>
<dbReference type="CDD" id="cd16922">
    <property type="entry name" value="HATPase_EvgS-ArcB-TorS-like"/>
    <property type="match status" value="1"/>
</dbReference>
<dbReference type="InterPro" id="IPR050736">
    <property type="entry name" value="Sensor_HK_Regulatory"/>
</dbReference>
<dbReference type="EMBL" id="SOBK01000002">
    <property type="protein sequence ID" value="TDT90761.1"/>
    <property type="molecule type" value="Genomic_DNA"/>
</dbReference>
<evidence type="ECO:0000256" key="4">
    <source>
        <dbReference type="ARBA" id="ARBA00022679"/>
    </source>
</evidence>
<evidence type="ECO:0000256" key="5">
    <source>
        <dbReference type="ARBA" id="ARBA00022777"/>
    </source>
</evidence>
<dbReference type="CDD" id="cd00082">
    <property type="entry name" value="HisKA"/>
    <property type="match status" value="1"/>
</dbReference>
<dbReference type="GO" id="GO:0000155">
    <property type="term" value="F:phosphorelay sensor kinase activity"/>
    <property type="evidence" value="ECO:0007669"/>
    <property type="project" value="InterPro"/>
</dbReference>
<dbReference type="InterPro" id="IPR004358">
    <property type="entry name" value="Sig_transdc_His_kin-like_C"/>
</dbReference>
<keyword evidence="7" id="KW-0175">Coiled coil</keyword>
<feature type="domain" description="PAC" evidence="10">
    <location>
        <begin position="252"/>
        <end position="304"/>
    </location>
</feature>
<dbReference type="InterPro" id="IPR013655">
    <property type="entry name" value="PAS_fold_3"/>
</dbReference>
<dbReference type="Gene3D" id="3.30.565.10">
    <property type="entry name" value="Histidine kinase-like ATPase, C-terminal domain"/>
    <property type="match status" value="1"/>
</dbReference>
<dbReference type="SMART" id="SM00086">
    <property type="entry name" value="PAC"/>
    <property type="match status" value="2"/>
</dbReference>
<proteinExistence type="predicted"/>
<dbReference type="Pfam" id="PF02518">
    <property type="entry name" value="HATPase_c"/>
    <property type="match status" value="1"/>
</dbReference>
<dbReference type="SMART" id="SM00091">
    <property type="entry name" value="PAS"/>
    <property type="match status" value="2"/>
</dbReference>
<reference evidence="11 13" key="1">
    <citation type="journal article" date="2016" name="Front. Microbiol.">
        <title>Genome Sequence of the Piezophilic, Mesophilic Sulfate-Reducing Bacterium Desulfovibrio indicus J2T.</title>
        <authorList>
            <person name="Cao J."/>
            <person name="Maignien L."/>
            <person name="Shao Z."/>
            <person name="Alain K."/>
            <person name="Jebbar M."/>
        </authorList>
    </citation>
    <scope>NUCLEOTIDE SEQUENCE [LARGE SCALE GENOMIC DNA]</scope>
    <source>
        <strain evidence="11 13">J2</strain>
    </source>
</reference>
<dbReference type="OrthoDB" id="9762798at2"/>
<dbReference type="Proteomes" id="UP000055611">
    <property type="component" value="Chromosome"/>
</dbReference>
<dbReference type="Proteomes" id="UP000295506">
    <property type="component" value="Unassembled WGS sequence"/>
</dbReference>
<evidence type="ECO:0000313" key="12">
    <source>
        <dbReference type="EMBL" id="TDT90761.1"/>
    </source>
</evidence>
<dbReference type="InterPro" id="IPR035965">
    <property type="entry name" value="PAS-like_dom_sf"/>
</dbReference>
<dbReference type="SMART" id="SM00387">
    <property type="entry name" value="HATPase_c"/>
    <property type="match status" value="1"/>
</dbReference>
<dbReference type="InterPro" id="IPR003661">
    <property type="entry name" value="HisK_dim/P_dom"/>
</dbReference>
<evidence type="ECO:0000259" key="10">
    <source>
        <dbReference type="PROSITE" id="PS50113"/>
    </source>
</evidence>
<evidence type="ECO:0000256" key="7">
    <source>
        <dbReference type="SAM" id="Coils"/>
    </source>
</evidence>
<feature type="coiled-coil region" evidence="7">
    <location>
        <begin position="460"/>
        <end position="505"/>
    </location>
</feature>
<dbReference type="InterPro" id="IPR000700">
    <property type="entry name" value="PAS-assoc_C"/>
</dbReference>
<dbReference type="InterPro" id="IPR029016">
    <property type="entry name" value="GAF-like_dom_sf"/>
</dbReference>
<dbReference type="InterPro" id="IPR036890">
    <property type="entry name" value="HATPase_C_sf"/>
</dbReference>
<accession>A0A126QRV5</accession>
<dbReference type="SMART" id="SM00388">
    <property type="entry name" value="HisKA"/>
    <property type="match status" value="1"/>
</dbReference>
<gene>
    <name evidence="11" type="ORF">AWY79_15790</name>
    <name evidence="12" type="ORF">EDC59_102191</name>
</gene>
<keyword evidence="5" id="KW-0418">Kinase</keyword>
<protein>
    <recommendedName>
        <fullName evidence="2">histidine kinase</fullName>
        <ecNumber evidence="2">2.7.13.3</ecNumber>
    </recommendedName>
</protein>
<organism evidence="12 14">
    <name type="scientific">Pseudodesulfovibrio indicus</name>
    <dbReference type="NCBI Taxonomy" id="1716143"/>
    <lineage>
        <taxon>Bacteria</taxon>
        <taxon>Pseudomonadati</taxon>
        <taxon>Thermodesulfobacteriota</taxon>
        <taxon>Desulfovibrionia</taxon>
        <taxon>Desulfovibrionales</taxon>
        <taxon>Desulfovibrionaceae</taxon>
    </lineage>
</organism>
<reference evidence="12 14" key="2">
    <citation type="submission" date="2019-03" db="EMBL/GenBank/DDBJ databases">
        <title>Genomic Encyclopedia of Type Strains, Phase IV (KMG-IV): sequencing the most valuable type-strain genomes for metagenomic binning, comparative biology and taxonomic classification.</title>
        <authorList>
            <person name="Goeker M."/>
        </authorList>
    </citation>
    <scope>NUCLEOTIDE SEQUENCE [LARGE SCALE GENOMIC DNA]</scope>
    <source>
        <strain evidence="12 14">DSM 101483</strain>
    </source>
</reference>
<dbReference type="Gene3D" id="3.30.450.40">
    <property type="match status" value="1"/>
</dbReference>
<keyword evidence="3" id="KW-0597">Phosphoprotein</keyword>
<dbReference type="SUPFAM" id="SSF47384">
    <property type="entry name" value="Homodimeric domain of signal transducing histidine kinase"/>
    <property type="match status" value="1"/>
</dbReference>
<evidence type="ECO:0000256" key="1">
    <source>
        <dbReference type="ARBA" id="ARBA00000085"/>
    </source>
</evidence>
<evidence type="ECO:0000313" key="13">
    <source>
        <dbReference type="Proteomes" id="UP000055611"/>
    </source>
</evidence>
<evidence type="ECO:0000259" key="8">
    <source>
        <dbReference type="PROSITE" id="PS50109"/>
    </source>
</evidence>
<feature type="domain" description="PAS" evidence="9">
    <location>
        <begin position="51"/>
        <end position="122"/>
    </location>
</feature>
<dbReference type="Gene3D" id="1.10.287.130">
    <property type="match status" value="1"/>
</dbReference>
<dbReference type="SUPFAM" id="SSF55874">
    <property type="entry name" value="ATPase domain of HSP90 chaperone/DNA topoisomerase II/histidine kinase"/>
    <property type="match status" value="1"/>
</dbReference>
<dbReference type="SUPFAM" id="SSF55785">
    <property type="entry name" value="PYP-like sensor domain (PAS domain)"/>
    <property type="match status" value="2"/>
</dbReference>
<evidence type="ECO:0000313" key="14">
    <source>
        <dbReference type="Proteomes" id="UP000295506"/>
    </source>
</evidence>
<evidence type="ECO:0000256" key="2">
    <source>
        <dbReference type="ARBA" id="ARBA00012438"/>
    </source>
</evidence>